<dbReference type="InterPro" id="IPR050704">
    <property type="entry name" value="Peptidase_C85-like"/>
</dbReference>
<dbReference type="Pfam" id="PF02338">
    <property type="entry name" value="OTU"/>
    <property type="match status" value="1"/>
</dbReference>
<evidence type="ECO:0000259" key="2">
    <source>
        <dbReference type="PROSITE" id="PS50802"/>
    </source>
</evidence>
<proteinExistence type="predicted"/>
<dbReference type="SUPFAM" id="SSF54001">
    <property type="entry name" value="Cysteine proteinases"/>
    <property type="match status" value="1"/>
</dbReference>
<feature type="non-terminal residue" evidence="3">
    <location>
        <position position="197"/>
    </location>
</feature>
<feature type="region of interest" description="Disordered" evidence="1">
    <location>
        <begin position="162"/>
        <end position="197"/>
    </location>
</feature>
<gene>
    <name evidence="3" type="ORF">AWC38_SpisGene23486</name>
</gene>
<evidence type="ECO:0000256" key="1">
    <source>
        <dbReference type="SAM" id="MobiDB-lite"/>
    </source>
</evidence>
<dbReference type="InterPro" id="IPR038765">
    <property type="entry name" value="Papain-like_cys_pep_sf"/>
</dbReference>
<reference evidence="4" key="1">
    <citation type="journal article" date="2017" name="bioRxiv">
        <title>Comparative analysis of the genomes of Stylophora pistillata and Acropora digitifera provides evidence for extensive differences between species of corals.</title>
        <authorList>
            <person name="Voolstra C.R."/>
            <person name="Li Y."/>
            <person name="Liew Y.J."/>
            <person name="Baumgarten S."/>
            <person name="Zoccola D."/>
            <person name="Flot J.-F."/>
            <person name="Tambutte S."/>
            <person name="Allemand D."/>
            <person name="Aranda M."/>
        </authorList>
    </citation>
    <scope>NUCLEOTIDE SEQUENCE [LARGE SCALE GENOMIC DNA]</scope>
</reference>
<name>A0A2B4R849_STYPI</name>
<sequence length="197" mass="22146">MQLDASKVNDKTDLTLELKKIALDKGFRIVDNEGSGNCMFFALSDQLEITMGIKIKHDELRQILVQYLRKNPQLPGETNMFHFVHGHQSWADYLTYMEQDGAWGDHVVLCAAANCYKTCIHVVSSLSAAHDVILRPQCPVDKSRTLALGHIHEVHFVSLHCTQGQEEEKNPETEEPTDEGKSEEQAESEGIPEPSCK</sequence>
<dbReference type="InterPro" id="IPR003323">
    <property type="entry name" value="OTU_dom"/>
</dbReference>
<evidence type="ECO:0000313" key="4">
    <source>
        <dbReference type="Proteomes" id="UP000225706"/>
    </source>
</evidence>
<feature type="domain" description="OTU" evidence="2">
    <location>
        <begin position="27"/>
        <end position="162"/>
    </location>
</feature>
<dbReference type="PANTHER" id="PTHR12419">
    <property type="entry name" value="OTU DOMAIN CONTAINING PROTEIN"/>
    <property type="match status" value="1"/>
</dbReference>
<dbReference type="PROSITE" id="PS50802">
    <property type="entry name" value="OTU"/>
    <property type="match status" value="1"/>
</dbReference>
<dbReference type="OrthoDB" id="5983492at2759"/>
<organism evidence="3 4">
    <name type="scientific">Stylophora pistillata</name>
    <name type="common">Smooth cauliflower coral</name>
    <dbReference type="NCBI Taxonomy" id="50429"/>
    <lineage>
        <taxon>Eukaryota</taxon>
        <taxon>Metazoa</taxon>
        <taxon>Cnidaria</taxon>
        <taxon>Anthozoa</taxon>
        <taxon>Hexacorallia</taxon>
        <taxon>Scleractinia</taxon>
        <taxon>Astrocoeniina</taxon>
        <taxon>Pocilloporidae</taxon>
        <taxon>Stylophora</taxon>
    </lineage>
</organism>
<accession>A0A2B4R849</accession>
<dbReference type="CDD" id="cd22758">
    <property type="entry name" value="OTU_232R-like"/>
    <property type="match status" value="1"/>
</dbReference>
<dbReference type="AlphaFoldDB" id="A0A2B4R849"/>
<dbReference type="EMBL" id="LSMT01001310">
    <property type="protein sequence ID" value="PFX12537.1"/>
    <property type="molecule type" value="Genomic_DNA"/>
</dbReference>
<comment type="caution">
    <text evidence="3">The sequence shown here is derived from an EMBL/GenBank/DDBJ whole genome shotgun (WGS) entry which is preliminary data.</text>
</comment>
<keyword evidence="4" id="KW-1185">Reference proteome</keyword>
<dbReference type="GO" id="GO:0004843">
    <property type="term" value="F:cysteine-type deubiquitinase activity"/>
    <property type="evidence" value="ECO:0007669"/>
    <property type="project" value="TreeGrafter"/>
</dbReference>
<evidence type="ECO:0000313" key="3">
    <source>
        <dbReference type="EMBL" id="PFX12537.1"/>
    </source>
</evidence>
<dbReference type="Gene3D" id="3.90.70.80">
    <property type="match status" value="1"/>
</dbReference>
<dbReference type="PANTHER" id="PTHR12419:SF11">
    <property type="entry name" value="OTU DOMAIN-CONTAINING PROTEIN DDB_G0284757"/>
    <property type="match status" value="1"/>
</dbReference>
<dbReference type="Proteomes" id="UP000225706">
    <property type="component" value="Unassembled WGS sequence"/>
</dbReference>
<protein>
    <submittedName>
        <fullName evidence="3">OTU domain-containing protein</fullName>
    </submittedName>
</protein>
<dbReference type="GO" id="GO:0016579">
    <property type="term" value="P:protein deubiquitination"/>
    <property type="evidence" value="ECO:0007669"/>
    <property type="project" value="TreeGrafter"/>
</dbReference>
<feature type="compositionally biased region" description="Basic and acidic residues" evidence="1">
    <location>
        <begin position="166"/>
        <end position="184"/>
    </location>
</feature>